<evidence type="ECO:0000313" key="1">
    <source>
        <dbReference type="EMBL" id="SVA37555.1"/>
    </source>
</evidence>
<accession>A0A381VB11</accession>
<name>A0A381VB11_9ZZZZ</name>
<dbReference type="AlphaFoldDB" id="A0A381VB11"/>
<protein>
    <recommendedName>
        <fullName evidence="2">L-2-amino-thiazoline-4-carboxylic acid hydrolase</fullName>
    </recommendedName>
</protein>
<evidence type="ECO:0008006" key="2">
    <source>
        <dbReference type="Google" id="ProtNLM"/>
    </source>
</evidence>
<dbReference type="InterPro" id="IPR026002">
    <property type="entry name" value="ATC_hydrolase-like"/>
</dbReference>
<proteinExistence type="predicted"/>
<gene>
    <name evidence="1" type="ORF">METZ01_LOCUS90409</name>
</gene>
<sequence length="161" mass="18911">MDNISDNQINQKIGILLRREIEARLITQFKKYLIAEFGEKKSKHIIREVIKGVAIEQGRDLSKLNGNSLNAFIERQEPWTRDGSLETDIIKKDNKSYHYNVTRCKYAEMYKEMGIQDLGFDLSCNRDFTLVEGFNKNIKLKRTKTLMQGDDFCDFRYDVND</sequence>
<dbReference type="Pfam" id="PF14196">
    <property type="entry name" value="ATC_hydrolase"/>
    <property type="match status" value="1"/>
</dbReference>
<reference evidence="1" key="1">
    <citation type="submission" date="2018-05" db="EMBL/GenBank/DDBJ databases">
        <authorList>
            <person name="Lanie J.A."/>
            <person name="Ng W.-L."/>
            <person name="Kazmierczak K.M."/>
            <person name="Andrzejewski T.M."/>
            <person name="Davidsen T.M."/>
            <person name="Wayne K.J."/>
            <person name="Tettelin H."/>
            <person name="Glass J.I."/>
            <person name="Rusch D."/>
            <person name="Podicherti R."/>
            <person name="Tsui H.-C.T."/>
            <person name="Winkler M.E."/>
        </authorList>
    </citation>
    <scope>NUCLEOTIDE SEQUENCE</scope>
</reference>
<organism evidence="1">
    <name type="scientific">marine metagenome</name>
    <dbReference type="NCBI Taxonomy" id="408172"/>
    <lineage>
        <taxon>unclassified sequences</taxon>
        <taxon>metagenomes</taxon>
        <taxon>ecological metagenomes</taxon>
    </lineage>
</organism>
<dbReference type="EMBL" id="UINC01008340">
    <property type="protein sequence ID" value="SVA37555.1"/>
    <property type="molecule type" value="Genomic_DNA"/>
</dbReference>